<gene>
    <name evidence="1" type="ORF">CEXT_221471</name>
</gene>
<sequence length="135" mass="15634">MDNRRKRVDRFMPIITILSLTDKTELTNLPTPGPVNNKKFVYMELIISHAREQATLFPFENIHHCYQPYKYDGKHCSPVEMSCSPQRRNLAVEPKEEREYPKKNNCIVILYAPVSKGTKNKSNVVSLGYCEAIVF</sequence>
<evidence type="ECO:0000313" key="1">
    <source>
        <dbReference type="EMBL" id="GIY01409.1"/>
    </source>
</evidence>
<dbReference type="AlphaFoldDB" id="A0AAV4PYW7"/>
<organism evidence="1 2">
    <name type="scientific">Caerostris extrusa</name>
    <name type="common">Bark spider</name>
    <name type="synonym">Caerostris bankana</name>
    <dbReference type="NCBI Taxonomy" id="172846"/>
    <lineage>
        <taxon>Eukaryota</taxon>
        <taxon>Metazoa</taxon>
        <taxon>Ecdysozoa</taxon>
        <taxon>Arthropoda</taxon>
        <taxon>Chelicerata</taxon>
        <taxon>Arachnida</taxon>
        <taxon>Araneae</taxon>
        <taxon>Araneomorphae</taxon>
        <taxon>Entelegynae</taxon>
        <taxon>Araneoidea</taxon>
        <taxon>Araneidae</taxon>
        <taxon>Caerostris</taxon>
    </lineage>
</organism>
<evidence type="ECO:0000313" key="2">
    <source>
        <dbReference type="Proteomes" id="UP001054945"/>
    </source>
</evidence>
<name>A0AAV4PYW7_CAEEX</name>
<keyword evidence="2" id="KW-1185">Reference proteome</keyword>
<accession>A0AAV4PYW7</accession>
<dbReference type="Proteomes" id="UP001054945">
    <property type="component" value="Unassembled WGS sequence"/>
</dbReference>
<comment type="caution">
    <text evidence="1">The sequence shown here is derived from an EMBL/GenBank/DDBJ whole genome shotgun (WGS) entry which is preliminary data.</text>
</comment>
<proteinExistence type="predicted"/>
<protein>
    <submittedName>
        <fullName evidence="1">Uncharacterized protein</fullName>
    </submittedName>
</protein>
<reference evidence="1 2" key="1">
    <citation type="submission" date="2021-06" db="EMBL/GenBank/DDBJ databases">
        <title>Caerostris extrusa draft genome.</title>
        <authorList>
            <person name="Kono N."/>
            <person name="Arakawa K."/>
        </authorList>
    </citation>
    <scope>NUCLEOTIDE SEQUENCE [LARGE SCALE GENOMIC DNA]</scope>
</reference>
<dbReference type="EMBL" id="BPLR01005320">
    <property type="protein sequence ID" value="GIY01409.1"/>
    <property type="molecule type" value="Genomic_DNA"/>
</dbReference>